<keyword evidence="2" id="KW-0732">Signal</keyword>
<dbReference type="InterPro" id="IPR001096">
    <property type="entry name" value="Peptidase_C13"/>
</dbReference>
<dbReference type="EMBL" id="JBJKFK010000341">
    <property type="protein sequence ID" value="KAL3317715.1"/>
    <property type="molecule type" value="Genomic_DNA"/>
</dbReference>
<name>A0ABD2QDV4_9PLAT</name>
<dbReference type="Gene3D" id="1.10.132.130">
    <property type="match status" value="1"/>
</dbReference>
<comment type="similarity">
    <text evidence="1">Belongs to the peptidase C13 family.</text>
</comment>
<gene>
    <name evidence="3" type="ORF">Ciccas_003631</name>
</gene>
<dbReference type="Pfam" id="PF01650">
    <property type="entry name" value="Peptidase_C13"/>
    <property type="match status" value="1"/>
</dbReference>
<protein>
    <recommendedName>
        <fullName evidence="5">Legumain</fullName>
    </recommendedName>
</protein>
<dbReference type="AlphaFoldDB" id="A0ABD2QDV4"/>
<keyword evidence="4" id="KW-1185">Reference proteome</keyword>
<evidence type="ECO:0000313" key="3">
    <source>
        <dbReference type="EMBL" id="KAL3317715.1"/>
    </source>
</evidence>
<dbReference type="PANTHER" id="PTHR12000:SF42">
    <property type="entry name" value="LEGUMAIN"/>
    <property type="match status" value="1"/>
</dbReference>
<accession>A0ABD2QDV4</accession>
<comment type="caution">
    <text evidence="3">The sequence shown here is derived from an EMBL/GenBank/DDBJ whole genome shotgun (WGS) entry which is preliminary data.</text>
</comment>
<dbReference type="PRINTS" id="PR00776">
    <property type="entry name" value="HEMOGLOBNASE"/>
</dbReference>
<evidence type="ECO:0000256" key="2">
    <source>
        <dbReference type="SAM" id="SignalP"/>
    </source>
</evidence>
<dbReference type="Proteomes" id="UP001626550">
    <property type="component" value="Unassembled WGS sequence"/>
</dbReference>
<sequence>MIGIAIFALLFGLSAAGTFEDMVQSKENADMSKNWAVLLTGTKDYDNYHDQADISHAYQVLIRRGFHPDKIITMMYDNIATHVENPFPDELYNNYSHINVYDGVKVDYRTVMVHSKNFLLMMKGDQGLKQKGFKVLESTEEDTIFLNIVDNGSNGMLYFPVRDYLEASQLQDLITEMSDKKRFKQMLIYVQSQKAGSMFSNYNFPTNVYAITSTNTEEISYNCYCEDPAFYVCLGTCFSVNWMYDTETHSTTDRTVEQQYESVKKATNLSHVTTYGDQEISKKFLSEFQGTTTSEKPEKRIRVSEPDHVEANKAHLMRHYQVIKRSNDLVAVRKAKQHIKLDEMRNAQAAQVVDWIIEESMGKLTEAANNKMTKQVNTNTDFPEPRNYGSCYKDLVIEFTDCFRMNKVPMSAEHHYKLRNLCKLRAEIKQSSEELKAIVTDACDFKFALLS</sequence>
<evidence type="ECO:0000256" key="1">
    <source>
        <dbReference type="ARBA" id="ARBA00009941"/>
    </source>
</evidence>
<feature type="chain" id="PRO_5044796381" description="Legumain" evidence="2">
    <location>
        <begin position="17"/>
        <end position="451"/>
    </location>
</feature>
<evidence type="ECO:0008006" key="5">
    <source>
        <dbReference type="Google" id="ProtNLM"/>
    </source>
</evidence>
<dbReference type="PANTHER" id="PTHR12000">
    <property type="entry name" value="HEMOGLOBINASE FAMILY MEMBER"/>
    <property type="match status" value="1"/>
</dbReference>
<feature type="signal peptide" evidence="2">
    <location>
        <begin position="1"/>
        <end position="16"/>
    </location>
</feature>
<reference evidence="3 4" key="1">
    <citation type="submission" date="2024-11" db="EMBL/GenBank/DDBJ databases">
        <title>Adaptive evolution of stress response genes in parasites aligns with host niche diversity.</title>
        <authorList>
            <person name="Hahn C."/>
            <person name="Resl P."/>
        </authorList>
    </citation>
    <scope>NUCLEOTIDE SEQUENCE [LARGE SCALE GENOMIC DNA]</scope>
    <source>
        <strain evidence="3">EGGRZ-B1_66</strain>
        <tissue evidence="3">Body</tissue>
    </source>
</reference>
<evidence type="ECO:0000313" key="4">
    <source>
        <dbReference type="Proteomes" id="UP001626550"/>
    </source>
</evidence>
<dbReference type="Gene3D" id="3.40.50.1460">
    <property type="match status" value="1"/>
</dbReference>
<organism evidence="3 4">
    <name type="scientific">Cichlidogyrus casuarinus</name>
    <dbReference type="NCBI Taxonomy" id="1844966"/>
    <lineage>
        <taxon>Eukaryota</taxon>
        <taxon>Metazoa</taxon>
        <taxon>Spiralia</taxon>
        <taxon>Lophotrochozoa</taxon>
        <taxon>Platyhelminthes</taxon>
        <taxon>Monogenea</taxon>
        <taxon>Monopisthocotylea</taxon>
        <taxon>Dactylogyridea</taxon>
        <taxon>Ancyrocephalidae</taxon>
        <taxon>Cichlidogyrus</taxon>
    </lineage>
</organism>
<proteinExistence type="inferred from homology"/>
<dbReference type="PIRSF" id="PIRSF019663">
    <property type="entry name" value="Legumain"/>
    <property type="match status" value="1"/>
</dbReference>
<dbReference type="InterPro" id="IPR046427">
    <property type="entry name" value="Legumain_prodom_sf"/>
</dbReference>